<feature type="chain" id="PRO_5020811562" evidence="1">
    <location>
        <begin position="26"/>
        <end position="142"/>
    </location>
</feature>
<sequence>MNSKRFAIIAAAAGACVALGGPAFAEKMTMKVDLTSAAQVPAVTSPGKGTADVNFDTATKMLTWKVTYSGLTGPATMAHFHGPAEAGKNGPVAVPLKDAASGAEGSATLTDAQAADLLAGKYYINIHTAAHPGGEIRGQVTK</sequence>
<keyword evidence="4" id="KW-1185">Reference proteome</keyword>
<dbReference type="AlphaFoldDB" id="A0A4V6BFM1"/>
<comment type="caution">
    <text evidence="3">The sequence shown here is derived from an EMBL/GenBank/DDBJ whole genome shotgun (WGS) entry which is preliminary data.</text>
</comment>
<proteinExistence type="predicted"/>
<dbReference type="PROSITE" id="PS50933">
    <property type="entry name" value="CHRD"/>
    <property type="match status" value="1"/>
</dbReference>
<evidence type="ECO:0000313" key="4">
    <source>
        <dbReference type="Proteomes" id="UP000034832"/>
    </source>
</evidence>
<dbReference type="Proteomes" id="UP000034832">
    <property type="component" value="Unassembled WGS sequence"/>
</dbReference>
<organism evidence="3 4">
    <name type="scientific">Afipia massiliensis</name>
    <dbReference type="NCBI Taxonomy" id="211460"/>
    <lineage>
        <taxon>Bacteria</taxon>
        <taxon>Pseudomonadati</taxon>
        <taxon>Pseudomonadota</taxon>
        <taxon>Alphaproteobacteria</taxon>
        <taxon>Hyphomicrobiales</taxon>
        <taxon>Nitrobacteraceae</taxon>
        <taxon>Afipia</taxon>
    </lineage>
</organism>
<name>A0A4V6BFM1_9BRAD</name>
<dbReference type="Pfam" id="PF07452">
    <property type="entry name" value="CHRD"/>
    <property type="match status" value="1"/>
</dbReference>
<keyword evidence="1" id="KW-0732">Signal</keyword>
<dbReference type="RefSeq" id="WP_046827099.1">
    <property type="nucleotide sequence ID" value="NZ_LBIA02000001.1"/>
</dbReference>
<dbReference type="STRING" id="211460.YH63_05175"/>
<gene>
    <name evidence="3" type="ORF">YH63_013840</name>
</gene>
<dbReference type="OrthoDB" id="571052at2"/>
<dbReference type="EMBL" id="LBIA02000001">
    <property type="protein sequence ID" value="TKT72423.1"/>
    <property type="molecule type" value="Genomic_DNA"/>
</dbReference>
<dbReference type="SMART" id="SM00754">
    <property type="entry name" value="CHRD"/>
    <property type="match status" value="1"/>
</dbReference>
<reference evidence="3" key="1">
    <citation type="submission" date="2019-04" db="EMBL/GenBank/DDBJ databases">
        <title>Whole genome sequencing of cave bacteria.</title>
        <authorList>
            <person name="Gan H.M."/>
            <person name="Barton H."/>
            <person name="Savka M.A."/>
        </authorList>
    </citation>
    <scope>NUCLEOTIDE SEQUENCE [LARGE SCALE GENOMIC DNA]</scope>
    <source>
        <strain evidence="3">LC387</strain>
    </source>
</reference>
<evidence type="ECO:0000259" key="2">
    <source>
        <dbReference type="PROSITE" id="PS50933"/>
    </source>
</evidence>
<evidence type="ECO:0000313" key="3">
    <source>
        <dbReference type="EMBL" id="TKT72423.1"/>
    </source>
</evidence>
<evidence type="ECO:0000256" key="1">
    <source>
        <dbReference type="SAM" id="SignalP"/>
    </source>
</evidence>
<protein>
    <submittedName>
        <fullName evidence="3">CHRD domain-containing protein</fullName>
    </submittedName>
</protein>
<feature type="domain" description="CHRD" evidence="2">
    <location>
        <begin position="26"/>
        <end position="142"/>
    </location>
</feature>
<accession>A0A4V6BFM1</accession>
<dbReference type="InterPro" id="IPR010895">
    <property type="entry name" value="CHRD"/>
</dbReference>
<feature type="signal peptide" evidence="1">
    <location>
        <begin position="1"/>
        <end position="25"/>
    </location>
</feature>
<dbReference type="PROSITE" id="PS51257">
    <property type="entry name" value="PROKAR_LIPOPROTEIN"/>
    <property type="match status" value="1"/>
</dbReference>